<evidence type="ECO:0000256" key="4">
    <source>
        <dbReference type="ARBA" id="ARBA00023235"/>
    </source>
</evidence>
<organism evidence="9 10">
    <name type="scientific">Fodinibius sediminis</name>
    <dbReference type="NCBI Taxonomy" id="1214077"/>
    <lineage>
        <taxon>Bacteria</taxon>
        <taxon>Pseudomonadati</taxon>
        <taxon>Balneolota</taxon>
        <taxon>Balneolia</taxon>
        <taxon>Balneolales</taxon>
        <taxon>Balneolaceae</taxon>
        <taxon>Fodinibius</taxon>
    </lineage>
</organism>
<keyword evidence="4 7" id="KW-0413">Isomerase</keyword>
<evidence type="ECO:0000256" key="5">
    <source>
        <dbReference type="PIRSR" id="PIRSR634603-1"/>
    </source>
</evidence>
<feature type="domain" description="Mandelate racemase/muconate lactonizing enzyme C-terminal" evidence="8">
    <location>
        <begin position="143"/>
        <end position="234"/>
    </location>
</feature>
<dbReference type="InterPro" id="IPR013342">
    <property type="entry name" value="Mandelate_racemase_C"/>
</dbReference>
<dbReference type="Pfam" id="PF13378">
    <property type="entry name" value="MR_MLE_C"/>
    <property type="match status" value="1"/>
</dbReference>
<accession>A0A521F4E8</accession>
<dbReference type="SFLD" id="SFLDS00001">
    <property type="entry name" value="Enolase"/>
    <property type="match status" value="1"/>
</dbReference>
<feature type="active site" description="Proton acceptor; specific for (R)-substrate epimerization" evidence="5">
    <location>
        <position position="162"/>
    </location>
</feature>
<evidence type="ECO:0000256" key="1">
    <source>
        <dbReference type="ARBA" id="ARBA00008031"/>
    </source>
</evidence>
<dbReference type="SMART" id="SM00922">
    <property type="entry name" value="MR_MLE"/>
    <property type="match status" value="1"/>
</dbReference>
<feature type="binding site" evidence="6">
    <location>
        <position position="213"/>
    </location>
    <ligand>
        <name>Mg(2+)</name>
        <dbReference type="ChEBI" id="CHEBI:18420"/>
    </ligand>
</feature>
<reference evidence="9 10" key="1">
    <citation type="submission" date="2017-05" db="EMBL/GenBank/DDBJ databases">
        <authorList>
            <person name="Varghese N."/>
            <person name="Submissions S."/>
        </authorList>
    </citation>
    <scope>NUCLEOTIDE SEQUENCE [LARGE SCALE GENOMIC DNA]</scope>
    <source>
        <strain evidence="9 10">DSM 21194</strain>
    </source>
</reference>
<dbReference type="GO" id="GO:0046872">
    <property type="term" value="F:metal ion binding"/>
    <property type="evidence" value="ECO:0007669"/>
    <property type="project" value="UniProtKB-KW"/>
</dbReference>
<dbReference type="Gene3D" id="3.20.20.120">
    <property type="entry name" value="Enolase-like C-terminal domain"/>
    <property type="match status" value="1"/>
</dbReference>
<dbReference type="OrthoDB" id="9775391at2"/>
<dbReference type="InterPro" id="IPR034603">
    <property type="entry name" value="Dipeptide_epimerase"/>
</dbReference>
<evidence type="ECO:0000256" key="2">
    <source>
        <dbReference type="ARBA" id="ARBA00022723"/>
    </source>
</evidence>
<dbReference type="EC" id="5.1.1.-" evidence="7"/>
<dbReference type="SUPFAM" id="SSF54826">
    <property type="entry name" value="Enolase N-terminal domain-like"/>
    <property type="match status" value="1"/>
</dbReference>
<evidence type="ECO:0000313" key="9">
    <source>
        <dbReference type="EMBL" id="SMO91045.1"/>
    </source>
</evidence>
<dbReference type="Gene3D" id="3.30.390.10">
    <property type="entry name" value="Enolase-like, N-terminal domain"/>
    <property type="match status" value="1"/>
</dbReference>
<protein>
    <recommendedName>
        <fullName evidence="7">Dipeptide epimerase</fullName>
        <ecNumber evidence="7">5.1.1.-</ecNumber>
    </recommendedName>
</protein>
<dbReference type="InterPro" id="IPR036849">
    <property type="entry name" value="Enolase-like_C_sf"/>
</dbReference>
<dbReference type="InterPro" id="IPR029065">
    <property type="entry name" value="Enolase_C-like"/>
</dbReference>
<keyword evidence="10" id="KW-1185">Reference proteome</keyword>
<dbReference type="Pfam" id="PF02746">
    <property type="entry name" value="MR_MLE_N"/>
    <property type="match status" value="1"/>
</dbReference>
<dbReference type="InterPro" id="IPR029017">
    <property type="entry name" value="Enolase-like_N"/>
</dbReference>
<name>A0A521F4E8_9BACT</name>
<keyword evidence="3 6" id="KW-0460">Magnesium</keyword>
<evidence type="ECO:0000256" key="7">
    <source>
        <dbReference type="RuleBase" id="RU366006"/>
    </source>
</evidence>
<evidence type="ECO:0000256" key="6">
    <source>
        <dbReference type="PIRSR" id="PIRSR634603-3"/>
    </source>
</evidence>
<dbReference type="SFLD" id="SFLDG00180">
    <property type="entry name" value="muconate_cycloisomerase"/>
    <property type="match status" value="1"/>
</dbReference>
<dbReference type="CDD" id="cd03319">
    <property type="entry name" value="L-Ala-DL-Glu_epimerase"/>
    <property type="match status" value="1"/>
</dbReference>
<dbReference type="PANTHER" id="PTHR48080:SF3">
    <property type="entry name" value="ENOLASE SUPERFAMILY MEMBER DDB_G0284701"/>
    <property type="match status" value="1"/>
</dbReference>
<dbReference type="EMBL" id="FXTH01000023">
    <property type="protein sequence ID" value="SMO91045.1"/>
    <property type="molecule type" value="Genomic_DNA"/>
</dbReference>
<dbReference type="SUPFAM" id="SSF51604">
    <property type="entry name" value="Enolase C-terminal domain-like"/>
    <property type="match status" value="1"/>
</dbReference>
<evidence type="ECO:0000259" key="8">
    <source>
        <dbReference type="SMART" id="SM00922"/>
    </source>
</evidence>
<comment type="cofactor">
    <cofactor evidence="6 7">
        <name>Mg(2+)</name>
        <dbReference type="ChEBI" id="CHEBI:18420"/>
    </cofactor>
    <text evidence="6 7">Binds 1 Mg(2+) ion per subunit.</text>
</comment>
<dbReference type="Proteomes" id="UP000317593">
    <property type="component" value="Unassembled WGS sequence"/>
</dbReference>
<keyword evidence="2 6" id="KW-0479">Metal-binding</keyword>
<dbReference type="PANTHER" id="PTHR48080">
    <property type="entry name" value="D-GALACTONATE DEHYDRATASE-RELATED"/>
    <property type="match status" value="1"/>
</dbReference>
<feature type="active site" description="Proton acceptor; specific for (S)-substrate epimerization" evidence="5">
    <location>
        <position position="260"/>
    </location>
</feature>
<comment type="similarity">
    <text evidence="1 7">Belongs to the mandelate racemase/muconate lactonizing enzyme family.</text>
</comment>
<gene>
    <name evidence="9" type="ORF">SAMN06265218_12310</name>
</gene>
<evidence type="ECO:0000256" key="3">
    <source>
        <dbReference type="ARBA" id="ARBA00022842"/>
    </source>
</evidence>
<feature type="binding site" evidence="6">
    <location>
        <position position="238"/>
    </location>
    <ligand>
        <name>Mg(2+)</name>
        <dbReference type="ChEBI" id="CHEBI:18420"/>
    </ligand>
</feature>
<feature type="binding site" evidence="6">
    <location>
        <position position="186"/>
    </location>
    <ligand>
        <name>Mg(2+)</name>
        <dbReference type="ChEBI" id="CHEBI:18420"/>
    </ligand>
</feature>
<proteinExistence type="inferred from homology"/>
<dbReference type="GO" id="GO:0016855">
    <property type="term" value="F:racemase and epimerase activity, acting on amino acids and derivatives"/>
    <property type="evidence" value="ECO:0007669"/>
    <property type="project" value="UniProtKB-UniRule"/>
</dbReference>
<dbReference type="InterPro" id="IPR034593">
    <property type="entry name" value="DgoD-like"/>
</dbReference>
<evidence type="ECO:0000313" key="10">
    <source>
        <dbReference type="Proteomes" id="UP000317593"/>
    </source>
</evidence>
<dbReference type="AlphaFoldDB" id="A0A521F4E8"/>
<sequence>MPPFKMNLKKVNLSLGQPFTIARGTKETVDNVVVELVSEGMVGYGEAAPNRRYDEDARTVVAYLERLGSDLFQDLEVPEELEDRIERASEEIGLPVMQSAKAALEMAWLDWWGKKQDQPLWELWGISADHTPPTSYTIGLDKIDVMQQKVEAAVGYPILKVKLGTGRDQQIIEGIREVTNRKIRVDANEGWTSLDEAKHQIEFLAQQDIEFVEQPMPASRHREMRSLKAWSPLPLVADESFMGHEDLDILKEMFDAINIKLSKIGSLMKGRRVLKRAHSKEMKVMVGCMIESSLGIAGAALLGAEADYVDLDGNLLIDRDPFQGLVLDDRKCLHLGAAPGLGITPVH</sequence>
<dbReference type="InterPro" id="IPR013341">
    <property type="entry name" value="Mandelate_racemase_N_dom"/>
</dbReference>